<reference evidence="6" key="1">
    <citation type="submission" date="2012-06" db="EMBL/GenBank/DDBJ databases">
        <title>The genome sequence of Coniosporium apollinis CBS 100218.</title>
        <authorList>
            <consortium name="The Broad Institute Genome Sequencing Platform"/>
            <person name="Cuomo C."/>
            <person name="Gorbushina A."/>
            <person name="Noack S."/>
            <person name="Walker B."/>
            <person name="Young S.K."/>
            <person name="Zeng Q."/>
            <person name="Gargeya S."/>
            <person name="Fitzgerald M."/>
            <person name="Haas B."/>
            <person name="Abouelleil A."/>
            <person name="Alvarado L."/>
            <person name="Arachchi H.M."/>
            <person name="Berlin A.M."/>
            <person name="Chapman S.B."/>
            <person name="Goldberg J."/>
            <person name="Griggs A."/>
            <person name="Gujja S."/>
            <person name="Hansen M."/>
            <person name="Howarth C."/>
            <person name="Imamovic A."/>
            <person name="Larimer J."/>
            <person name="McCowan C."/>
            <person name="Montmayeur A."/>
            <person name="Murphy C."/>
            <person name="Neiman D."/>
            <person name="Pearson M."/>
            <person name="Priest M."/>
            <person name="Roberts A."/>
            <person name="Saif S."/>
            <person name="Shea T."/>
            <person name="Sisk P."/>
            <person name="Sykes S."/>
            <person name="Wortman J."/>
            <person name="Nusbaum C."/>
            <person name="Birren B."/>
        </authorList>
    </citation>
    <scope>NUCLEOTIDE SEQUENCE [LARGE SCALE GENOMIC DNA]</scope>
    <source>
        <strain evidence="6">CBS 100218</strain>
    </source>
</reference>
<dbReference type="AlphaFoldDB" id="R7YVY4"/>
<evidence type="ECO:0000256" key="1">
    <source>
        <dbReference type="ARBA" id="ARBA00004123"/>
    </source>
</evidence>
<feature type="compositionally biased region" description="Pro residues" evidence="3">
    <location>
        <begin position="887"/>
        <end position="908"/>
    </location>
</feature>
<dbReference type="SUPFAM" id="SSF57701">
    <property type="entry name" value="Zn2/Cys6 DNA-binding domain"/>
    <property type="match status" value="1"/>
</dbReference>
<feature type="region of interest" description="Disordered" evidence="3">
    <location>
        <begin position="295"/>
        <end position="316"/>
    </location>
</feature>
<feature type="compositionally biased region" description="Pro residues" evidence="3">
    <location>
        <begin position="784"/>
        <end position="797"/>
    </location>
</feature>
<feature type="compositionally biased region" description="Low complexity" evidence="3">
    <location>
        <begin position="257"/>
        <end position="274"/>
    </location>
</feature>
<dbReference type="GO" id="GO:0000976">
    <property type="term" value="F:transcription cis-regulatory region binding"/>
    <property type="evidence" value="ECO:0007669"/>
    <property type="project" value="TreeGrafter"/>
</dbReference>
<feature type="region of interest" description="Disordered" evidence="3">
    <location>
        <begin position="778"/>
        <end position="797"/>
    </location>
</feature>
<dbReference type="Gene3D" id="4.10.240.10">
    <property type="entry name" value="Zn(2)-C6 fungal-type DNA-binding domain"/>
    <property type="match status" value="1"/>
</dbReference>
<sequence>MASNITTLPSQSAPGDGHISEQLNGSLAASAGAPKLRKRTKTGCLTCRKRRIKCGEERPVCNNCIKSKRHCEGYNQRVVFKPPIGDWPTAQQGPANTLQYHTGVIPGGQPIFRHHQTGAPISVPLTPLQPRPDGQYSFSSLEEGQVLPIEPLNVGGYSAGVLSNGVRHGDALYLQQVDAAYLVTSPSAVFPFSAAAMQPSYPLQQASNESNSHVTPQHPQQLPQYSSHAIGSSTHLLQQPFSGHHPSAAGHPQPYTSGSQSQPPQVPSQQAQTSYGPGYQNSTMYADASNISAPGYSSVHPSSHLPPDYQLNAISGASQPPAYDGIQLPSYQHSSAPYEIKPAIKQGYADQKPMQPGFAMQPLRTPLFASRFAEGHVSPTQVLDEAAVEYEDNDYYDVNSDDDMDITPDQMTAIGGKQKDLGLIMELHRQSTSDLSVRRYDSFIYEGILDYYRAERVANPLRNEKTARVFAHFINSTGPSLSISERKARNTSALFSESPVPMSQQSLWTYTLPMMALNHQGLLHAMLALASLHIAKLQGASVTPSFKHYAYALKRIHHCVGHPKKRHQVTTLAASLLLGFYEVMTADHLKWSSHLVGAKQLLVEIDYQGMTKEYRRQKAKKAAHEQNFARDNPELLIQQRQLARPYSVNDDLPDERLVSTLIGRKLRYDEYGQIIEEHGSSPSPTNSIPQPFDISKYEIFQDLFWWYCKQDVFQSIVSGNRLLMDYSRWSDCPPRGPVGKGQAVFATYDHLMLLAGRVADFAARDRVRKQKAVEAMGGHWRPQPGMPMGPPPGTPRAPPGIFTPGGPPPGFPMGPPGSAMGAPHVSPTGPAPGHPSEFPSGHPMASSPMTPAGPYGGANGFPASIPPTNGAPYPPHSAGFQGQQMPQPSPAVPQIPPQMPPQRPPGPIQMPSFYGMAPTSTPTVMPPSYASNKRKRSPETPSPKPDIIDLDAATASALEEWQQIMHALKAFHARLGPAYQPLPPEYHQPISTPFGEALQYRSYDIGVVWAHYHMTHMIAIRSHPHMPPAAMVAAGVAAGATAGLANEIGRIAAGITPTPANTPLSPSLGGCLIESTMPLFFAGIQYQDAAQRGWLVSRVLDVEARTGWASAGLIARGCETAWVKAAAMGRGPPYYQKNDENNTDDRLAGRVVRDGSAEPPKELTDRRCIWTNAGTRVHWAMGLLAAEEDMGDSPPAGSPTGQSPH</sequence>
<dbReference type="Pfam" id="PF00172">
    <property type="entry name" value="Zn_clus"/>
    <property type="match status" value="1"/>
</dbReference>
<evidence type="ECO:0000313" key="6">
    <source>
        <dbReference type="Proteomes" id="UP000016924"/>
    </source>
</evidence>
<evidence type="ECO:0000256" key="3">
    <source>
        <dbReference type="SAM" id="MobiDB-lite"/>
    </source>
</evidence>
<name>R7YVY4_CONA1</name>
<comment type="subcellular location">
    <subcellularLocation>
        <location evidence="1">Nucleus</location>
    </subcellularLocation>
</comment>
<feature type="compositionally biased region" description="Pro residues" evidence="3">
    <location>
        <begin position="805"/>
        <end position="815"/>
    </location>
</feature>
<dbReference type="OMA" id="IAGIWMN"/>
<organism evidence="5 6">
    <name type="scientific">Coniosporium apollinis (strain CBS 100218)</name>
    <name type="common">Rock-inhabiting black yeast</name>
    <dbReference type="NCBI Taxonomy" id="1168221"/>
    <lineage>
        <taxon>Eukaryota</taxon>
        <taxon>Fungi</taxon>
        <taxon>Dikarya</taxon>
        <taxon>Ascomycota</taxon>
        <taxon>Pezizomycotina</taxon>
        <taxon>Dothideomycetes</taxon>
        <taxon>Dothideomycetes incertae sedis</taxon>
        <taxon>Coniosporium</taxon>
    </lineage>
</organism>
<dbReference type="RefSeq" id="XP_007781369.1">
    <property type="nucleotide sequence ID" value="XM_007783179.1"/>
</dbReference>
<dbReference type="GO" id="GO:0000981">
    <property type="term" value="F:DNA-binding transcription factor activity, RNA polymerase II-specific"/>
    <property type="evidence" value="ECO:0007669"/>
    <property type="project" value="InterPro"/>
</dbReference>
<dbReference type="STRING" id="1168221.R7YVY4"/>
<keyword evidence="2" id="KW-0539">Nucleus</keyword>
<dbReference type="PROSITE" id="PS00463">
    <property type="entry name" value="ZN2_CY6_FUNGAL_1"/>
    <property type="match status" value="1"/>
</dbReference>
<dbReference type="OrthoDB" id="5391043at2759"/>
<dbReference type="HOGENOM" id="CLU_006603_0_0_1"/>
<dbReference type="CDD" id="cd00067">
    <property type="entry name" value="GAL4"/>
    <property type="match status" value="1"/>
</dbReference>
<keyword evidence="6" id="KW-1185">Reference proteome</keyword>
<proteinExistence type="predicted"/>
<dbReference type="InterPro" id="IPR036864">
    <property type="entry name" value="Zn2-C6_fun-type_DNA-bd_sf"/>
</dbReference>
<feature type="region of interest" description="Disordered" evidence="3">
    <location>
        <begin position="803"/>
        <end position="947"/>
    </location>
</feature>
<evidence type="ECO:0000313" key="5">
    <source>
        <dbReference type="EMBL" id="EON66052.1"/>
    </source>
</evidence>
<gene>
    <name evidence="5" type="ORF">W97_05295</name>
</gene>
<dbReference type="SMART" id="SM00066">
    <property type="entry name" value="GAL4"/>
    <property type="match status" value="1"/>
</dbReference>
<protein>
    <recommendedName>
        <fullName evidence="4">Zn(2)-C6 fungal-type domain-containing protein</fullName>
    </recommendedName>
</protein>
<dbReference type="Pfam" id="PF11951">
    <property type="entry name" value="Fungal_trans_2"/>
    <property type="match status" value="1"/>
</dbReference>
<dbReference type="eggNOG" id="ENOG502QT9U">
    <property type="taxonomic scope" value="Eukaryota"/>
</dbReference>
<dbReference type="EMBL" id="JH767578">
    <property type="protein sequence ID" value="EON66052.1"/>
    <property type="molecule type" value="Genomic_DNA"/>
</dbReference>
<dbReference type="GO" id="GO:0045944">
    <property type="term" value="P:positive regulation of transcription by RNA polymerase II"/>
    <property type="evidence" value="ECO:0007669"/>
    <property type="project" value="TreeGrafter"/>
</dbReference>
<evidence type="ECO:0000256" key="2">
    <source>
        <dbReference type="ARBA" id="ARBA00023242"/>
    </source>
</evidence>
<evidence type="ECO:0000259" key="4">
    <source>
        <dbReference type="PROSITE" id="PS50048"/>
    </source>
</evidence>
<dbReference type="PROSITE" id="PS50048">
    <property type="entry name" value="ZN2_CY6_FUNGAL_2"/>
    <property type="match status" value="1"/>
</dbReference>
<dbReference type="InterPro" id="IPR001138">
    <property type="entry name" value="Zn2Cys6_DnaBD"/>
</dbReference>
<accession>R7YVY4</accession>
<feature type="region of interest" description="Disordered" evidence="3">
    <location>
        <begin position="204"/>
        <end position="225"/>
    </location>
</feature>
<dbReference type="GO" id="GO:0008270">
    <property type="term" value="F:zinc ion binding"/>
    <property type="evidence" value="ECO:0007669"/>
    <property type="project" value="InterPro"/>
</dbReference>
<feature type="region of interest" description="Disordered" evidence="3">
    <location>
        <begin position="237"/>
        <end position="283"/>
    </location>
</feature>
<dbReference type="GO" id="GO:0005634">
    <property type="term" value="C:nucleus"/>
    <property type="evidence" value="ECO:0007669"/>
    <property type="project" value="UniProtKB-SubCell"/>
</dbReference>
<feature type="compositionally biased region" description="Polar residues" evidence="3">
    <location>
        <begin position="1"/>
        <end position="13"/>
    </location>
</feature>
<dbReference type="PANTHER" id="PTHR37534:SF23">
    <property type="entry name" value="ZN(II)2CYS6 TRANSCRIPTION FACTOR (EUROFUNG)"/>
    <property type="match status" value="1"/>
</dbReference>
<feature type="region of interest" description="Disordered" evidence="3">
    <location>
        <begin position="1"/>
        <end position="22"/>
    </location>
</feature>
<dbReference type="InterPro" id="IPR021858">
    <property type="entry name" value="Fun_TF"/>
</dbReference>
<dbReference type="PANTHER" id="PTHR37534">
    <property type="entry name" value="TRANSCRIPTIONAL ACTIVATOR PROTEIN UGA3"/>
    <property type="match status" value="1"/>
</dbReference>
<feature type="domain" description="Zn(2)-C6 fungal-type" evidence="4">
    <location>
        <begin position="43"/>
        <end position="71"/>
    </location>
</feature>
<dbReference type="Proteomes" id="UP000016924">
    <property type="component" value="Unassembled WGS sequence"/>
</dbReference>
<dbReference type="GeneID" id="19902606"/>